<keyword evidence="1" id="KW-0808">Transferase</keyword>
<dbReference type="EMBL" id="FMZE01000003">
    <property type="protein sequence ID" value="SDC67238.1"/>
    <property type="molecule type" value="Genomic_DNA"/>
</dbReference>
<dbReference type="Gene3D" id="3.40.50.150">
    <property type="entry name" value="Vaccinia Virus protein VP39"/>
    <property type="match status" value="1"/>
</dbReference>
<dbReference type="GO" id="GO:0008168">
    <property type="term" value="F:methyltransferase activity"/>
    <property type="evidence" value="ECO:0007669"/>
    <property type="project" value="UniProtKB-KW"/>
</dbReference>
<reference evidence="1 2" key="1">
    <citation type="submission" date="2016-10" db="EMBL/GenBank/DDBJ databases">
        <authorList>
            <person name="de Groot N.N."/>
        </authorList>
    </citation>
    <scope>NUCLEOTIDE SEQUENCE [LARGE SCALE GENOMIC DNA]</scope>
    <source>
        <strain evidence="1 2">CGMCC 4.5506</strain>
    </source>
</reference>
<organism evidence="1 2">
    <name type="scientific">Prauserella marina</name>
    <dbReference type="NCBI Taxonomy" id="530584"/>
    <lineage>
        <taxon>Bacteria</taxon>
        <taxon>Bacillati</taxon>
        <taxon>Actinomycetota</taxon>
        <taxon>Actinomycetes</taxon>
        <taxon>Pseudonocardiales</taxon>
        <taxon>Pseudonocardiaceae</taxon>
        <taxon>Prauserella</taxon>
    </lineage>
</organism>
<keyword evidence="2" id="KW-1185">Reference proteome</keyword>
<evidence type="ECO:0000313" key="1">
    <source>
        <dbReference type="EMBL" id="SDC67238.1"/>
    </source>
</evidence>
<dbReference type="InterPro" id="IPR008884">
    <property type="entry name" value="TylF_MeTrfase"/>
</dbReference>
<dbReference type="PANTHER" id="PTHR40036">
    <property type="entry name" value="MACROCIN O-METHYLTRANSFERASE"/>
    <property type="match status" value="1"/>
</dbReference>
<dbReference type="GO" id="GO:0032259">
    <property type="term" value="P:methylation"/>
    <property type="evidence" value="ECO:0007669"/>
    <property type="project" value="UniProtKB-KW"/>
</dbReference>
<dbReference type="Pfam" id="PF13578">
    <property type="entry name" value="Methyltransf_24"/>
    <property type="match status" value="1"/>
</dbReference>
<dbReference type="InterPro" id="IPR029063">
    <property type="entry name" value="SAM-dependent_MTases_sf"/>
</dbReference>
<dbReference type="STRING" id="530584.SAMN05421630_103133"/>
<keyword evidence="1" id="KW-0489">Methyltransferase</keyword>
<dbReference type="Proteomes" id="UP000199494">
    <property type="component" value="Unassembled WGS sequence"/>
</dbReference>
<dbReference type="SUPFAM" id="SSF53335">
    <property type="entry name" value="S-adenosyl-L-methionine-dependent methyltransferases"/>
    <property type="match status" value="1"/>
</dbReference>
<proteinExistence type="predicted"/>
<dbReference type="AlphaFoldDB" id="A0A1G6NHF9"/>
<evidence type="ECO:0000313" key="2">
    <source>
        <dbReference type="Proteomes" id="UP000199494"/>
    </source>
</evidence>
<gene>
    <name evidence="1" type="ORF">SAMN05421630_103133</name>
</gene>
<dbReference type="PANTHER" id="PTHR40036:SF1">
    <property type="entry name" value="MACROCIN O-METHYLTRANSFERASE"/>
    <property type="match status" value="1"/>
</dbReference>
<name>A0A1G6NHF9_9PSEU</name>
<sequence>MHTTPRGSYHPLMRGRIRSALRAKIIRAIETAQAPFFRAQRIRFDQLDRELSELRADLGRLSDRLIEFEVRSRRDIIYAGDQEAAAESCRFASVHLVGVRHFRRPWETLDYAVSLAPKGGMALEFGVASGNTLRRITAIREEGHVYGFDSFEGLPEAWLSGMPAGTFARTDLPEVPGAELVVGLFADTLPGFLAEHQEPIDFVHIDSDLYSSAKTVLDLVGPRLGPGSVIVFDEYFNYPGWREHEHRAWQEYLTHTGVRFAYVAYSYEDCQVAVRITG</sequence>
<accession>A0A1G6NHF9</accession>
<protein>
    <submittedName>
        <fullName evidence="1">Predicted O-methyltransferase YrrM</fullName>
    </submittedName>
</protein>